<dbReference type="Pfam" id="PF03320">
    <property type="entry name" value="FBPase_glpX"/>
    <property type="match status" value="1"/>
</dbReference>
<protein>
    <recommendedName>
        <fullName evidence="8">Fructose-1,6-bisphosphatase</fullName>
    </recommendedName>
</protein>
<accession>A0ABW5T179</accession>
<dbReference type="PANTHER" id="PTHR30447:SF0">
    <property type="entry name" value="FRUCTOSE-1,6-BISPHOSPHATASE 1 CLASS 2-RELATED"/>
    <property type="match status" value="1"/>
</dbReference>
<keyword evidence="3" id="KW-0479">Metal-binding</keyword>
<dbReference type="SUPFAM" id="SSF56655">
    <property type="entry name" value="Carbohydrate phosphatase"/>
    <property type="match status" value="1"/>
</dbReference>
<dbReference type="CDD" id="cd01516">
    <property type="entry name" value="FBPase_glpX"/>
    <property type="match status" value="1"/>
</dbReference>
<gene>
    <name evidence="9" type="primary">glpX</name>
    <name evidence="9" type="ORF">ACFSUB_09755</name>
</gene>
<name>A0ABW5T179_9BACI</name>
<dbReference type="PANTHER" id="PTHR30447">
    <property type="entry name" value="FRUCTOSE-1,6-BISPHOSPHATASE CLASS 2"/>
    <property type="match status" value="1"/>
</dbReference>
<dbReference type="Gene3D" id="3.40.190.90">
    <property type="match status" value="1"/>
</dbReference>
<keyword evidence="4 9" id="KW-0378">Hydrolase</keyword>
<sequence>MQSLAMSFLNVTQEAAISVFPYIGKGDKILADHKATEAMRGTLHSLNAHSRVVIGEGEMDNAPMLYIGEELGASEDPTVDIAVDPIDGTTLVSKGQGNAIAVLAAAERGCLLHAPDMYMDKIAVGPKAKGRIDVSASIEANVTAVSEALGKSISQLNVLVQDRERHQSLIQAIQRMGASVTLFSDVDITGIVATAVEGKDVDMLVGTGGAPEGVIAAVAMRSLGGDFQGRLRPADKEQYNRCRDMGIADPDRYLTLDDIVSTDQCFFAATGITDGPLLKGVKSINEEMLQSHTFLAVDRQYHVVESVHVKSQLSGNAL</sequence>
<evidence type="ECO:0000256" key="8">
    <source>
        <dbReference type="PIRNR" id="PIRNR004532"/>
    </source>
</evidence>
<evidence type="ECO:0000256" key="5">
    <source>
        <dbReference type="ARBA" id="ARBA00023211"/>
    </source>
</evidence>
<evidence type="ECO:0000313" key="9">
    <source>
        <dbReference type="EMBL" id="MFD2705756.1"/>
    </source>
</evidence>
<keyword evidence="6 8" id="KW-0119">Carbohydrate metabolism</keyword>
<proteinExistence type="inferred from homology"/>
<dbReference type="InterPro" id="IPR004464">
    <property type="entry name" value="FBPase_class-2/SBPase"/>
</dbReference>
<comment type="similarity">
    <text evidence="2 8">Belongs to the FBPase class 2 family.</text>
</comment>
<evidence type="ECO:0000256" key="3">
    <source>
        <dbReference type="ARBA" id="ARBA00022723"/>
    </source>
</evidence>
<organism evidence="9 10">
    <name type="scientific">Salibacterium lacus</name>
    <dbReference type="NCBI Taxonomy" id="1898109"/>
    <lineage>
        <taxon>Bacteria</taxon>
        <taxon>Bacillati</taxon>
        <taxon>Bacillota</taxon>
        <taxon>Bacilli</taxon>
        <taxon>Bacillales</taxon>
        <taxon>Bacillaceae</taxon>
    </lineage>
</organism>
<comment type="pathway">
    <text evidence="7">Carbohydrate biosynthesis.</text>
</comment>
<evidence type="ECO:0000256" key="1">
    <source>
        <dbReference type="ARBA" id="ARBA00001273"/>
    </source>
</evidence>
<evidence type="ECO:0000256" key="2">
    <source>
        <dbReference type="ARBA" id="ARBA00008989"/>
    </source>
</evidence>
<dbReference type="EMBL" id="JBHUML010000002">
    <property type="protein sequence ID" value="MFD2705756.1"/>
    <property type="molecule type" value="Genomic_DNA"/>
</dbReference>
<dbReference type="Gene3D" id="3.30.540.10">
    <property type="entry name" value="Fructose-1,6-Bisphosphatase, subunit A, domain 1"/>
    <property type="match status" value="1"/>
</dbReference>
<keyword evidence="10" id="KW-1185">Reference proteome</keyword>
<keyword evidence="5" id="KW-0464">Manganese</keyword>
<dbReference type="GO" id="GO:0042132">
    <property type="term" value="F:fructose 1,6-bisphosphate 1-phosphatase activity"/>
    <property type="evidence" value="ECO:0007669"/>
    <property type="project" value="UniProtKB-EC"/>
</dbReference>
<evidence type="ECO:0000256" key="4">
    <source>
        <dbReference type="ARBA" id="ARBA00022801"/>
    </source>
</evidence>
<dbReference type="RefSeq" id="WP_380712989.1">
    <property type="nucleotide sequence ID" value="NZ_JBHUML010000002.1"/>
</dbReference>
<dbReference type="PIRSF" id="PIRSF004532">
    <property type="entry name" value="GlpX"/>
    <property type="match status" value="1"/>
</dbReference>
<evidence type="ECO:0000256" key="7">
    <source>
        <dbReference type="ARBA" id="ARBA00024331"/>
    </source>
</evidence>
<evidence type="ECO:0000313" key="10">
    <source>
        <dbReference type="Proteomes" id="UP001597520"/>
    </source>
</evidence>
<comment type="catalytic activity">
    <reaction evidence="1">
        <text>beta-D-fructose 1,6-bisphosphate + H2O = beta-D-fructose 6-phosphate + phosphate</text>
        <dbReference type="Rhea" id="RHEA:11064"/>
        <dbReference type="ChEBI" id="CHEBI:15377"/>
        <dbReference type="ChEBI" id="CHEBI:32966"/>
        <dbReference type="ChEBI" id="CHEBI:43474"/>
        <dbReference type="ChEBI" id="CHEBI:57634"/>
        <dbReference type="EC" id="3.1.3.11"/>
    </reaction>
</comment>
<comment type="caution">
    <text evidence="9">The sequence shown here is derived from an EMBL/GenBank/DDBJ whole genome shotgun (WGS) entry which is preliminary data.</text>
</comment>
<dbReference type="Proteomes" id="UP001597520">
    <property type="component" value="Unassembled WGS sequence"/>
</dbReference>
<evidence type="ECO:0000256" key="6">
    <source>
        <dbReference type="ARBA" id="ARBA00023277"/>
    </source>
</evidence>
<reference evidence="10" key="1">
    <citation type="journal article" date="2019" name="Int. J. Syst. Evol. Microbiol.">
        <title>The Global Catalogue of Microorganisms (GCM) 10K type strain sequencing project: providing services to taxonomists for standard genome sequencing and annotation.</title>
        <authorList>
            <consortium name="The Broad Institute Genomics Platform"/>
            <consortium name="The Broad Institute Genome Sequencing Center for Infectious Disease"/>
            <person name="Wu L."/>
            <person name="Ma J."/>
        </authorList>
    </citation>
    <scope>NUCLEOTIDE SEQUENCE [LARGE SCALE GENOMIC DNA]</scope>
    <source>
        <strain evidence="10">KCTC 33792</strain>
    </source>
</reference>
<dbReference type="NCBIfam" id="TIGR00330">
    <property type="entry name" value="glpX"/>
    <property type="match status" value="1"/>
</dbReference>